<gene>
    <name evidence="2" type="ORF">FEG63_24210</name>
</gene>
<name>A0ABX2K1B3_9MYCO</name>
<evidence type="ECO:0000313" key="3">
    <source>
        <dbReference type="Proteomes" id="UP000708347"/>
    </source>
</evidence>
<accession>A0ABX2K1B3</accession>
<sequence length="230" mass="24748">MPSPPAQPSTPADWTPLVIALAVAAGGGGLTYAGYKTWSAIQDRQHRKSLQDLQRQGQLDRWDIGIASFNDAAEALIAFETDPESVYFTRPLLSDTDEPATAAFYAAFGAAQGLKLETVPTDDAAIAAFVAAAAAAQRAFNKADQNARRKARIGIVHDDRRLTDTDKRKLEQARKLMTTATHPGTSPTEAQAAHSKALLLLDDVGLIVPERLVTNVTRCIETVQRQAITA</sequence>
<proteinExistence type="predicted"/>
<protein>
    <submittedName>
        <fullName evidence="2">Uncharacterized protein</fullName>
    </submittedName>
</protein>
<comment type="caution">
    <text evidence="2">The sequence shown here is derived from an EMBL/GenBank/DDBJ whole genome shotgun (WGS) entry which is preliminary data.</text>
</comment>
<keyword evidence="1" id="KW-0812">Transmembrane</keyword>
<feature type="transmembrane region" description="Helical" evidence="1">
    <location>
        <begin position="14"/>
        <end position="35"/>
    </location>
</feature>
<keyword evidence="1" id="KW-0472">Membrane</keyword>
<dbReference type="EMBL" id="VBSB01000017">
    <property type="protein sequence ID" value="NTY62643.1"/>
    <property type="molecule type" value="Genomic_DNA"/>
</dbReference>
<keyword evidence="3" id="KW-1185">Reference proteome</keyword>
<evidence type="ECO:0000313" key="2">
    <source>
        <dbReference type="EMBL" id="NTY62643.1"/>
    </source>
</evidence>
<organism evidence="2 3">
    <name type="scientific">Mycolicibacterium sphagni</name>
    <dbReference type="NCBI Taxonomy" id="1786"/>
    <lineage>
        <taxon>Bacteria</taxon>
        <taxon>Bacillati</taxon>
        <taxon>Actinomycetota</taxon>
        <taxon>Actinomycetes</taxon>
        <taxon>Mycobacteriales</taxon>
        <taxon>Mycobacteriaceae</taxon>
        <taxon>Mycolicibacterium</taxon>
    </lineage>
</organism>
<dbReference type="Proteomes" id="UP000708347">
    <property type="component" value="Unassembled WGS sequence"/>
</dbReference>
<evidence type="ECO:0000256" key="1">
    <source>
        <dbReference type="SAM" id="Phobius"/>
    </source>
</evidence>
<reference evidence="2 3" key="1">
    <citation type="submission" date="2019-05" db="EMBL/GenBank/DDBJ databases">
        <title>Mycolicibacterium sphagni ENV482 genome assembly.</title>
        <authorList>
            <person name="Chen W."/>
            <person name="Faulkner N.W."/>
            <person name="Hyman M.R."/>
        </authorList>
    </citation>
    <scope>NUCLEOTIDE SEQUENCE [LARGE SCALE GENOMIC DNA]</scope>
    <source>
        <strain evidence="2 3">ENV482</strain>
    </source>
</reference>
<dbReference type="RefSeq" id="WP_174400360.1">
    <property type="nucleotide sequence ID" value="NZ_VBSB01000017.1"/>
</dbReference>
<keyword evidence="1" id="KW-1133">Transmembrane helix</keyword>